<comment type="caution">
    <text evidence="2">The sequence shown here is derived from an EMBL/GenBank/DDBJ whole genome shotgun (WGS) entry which is preliminary data.</text>
</comment>
<name>A0A562BVG6_9BURK</name>
<sequence length="308" mass="31735">MFASAPALTVAALSLQSGGSVLFSAFLAELHAAQYVFCSLLLTAAVCLVLSRGRLPARGRVSLLLLNVLTAMSFVGFYVALRYLQPAMVGAFDIGIAVLASIAMETLSRRKRPSASRLVCGMGIGAACAMLGWIATQHVRGSGVALPALAACLACGIGSAGGVHASQRLLRLGWNPYALLAHRFHLSLGLALLWAHVDAPSIAAAGSATGLILLGVGVACVLLPQLLLQWAIARAGAGSVLISMGLQPALAYGFSMLTPNYAWHAPTFVAVALVTVSVVADIRLRGIEPPVSETPCEATFDAPEPAPA</sequence>
<keyword evidence="1" id="KW-0812">Transmembrane</keyword>
<feature type="transmembrane region" description="Helical" evidence="1">
    <location>
        <begin position="119"/>
        <end position="139"/>
    </location>
</feature>
<gene>
    <name evidence="2" type="ORF">L602_001100001150</name>
</gene>
<feature type="transmembrane region" description="Helical" evidence="1">
    <location>
        <begin position="87"/>
        <end position="107"/>
    </location>
</feature>
<keyword evidence="1" id="KW-0472">Membrane</keyword>
<evidence type="ECO:0000313" key="3">
    <source>
        <dbReference type="Proteomes" id="UP000318141"/>
    </source>
</evidence>
<feature type="transmembrane region" description="Helical" evidence="1">
    <location>
        <begin position="63"/>
        <end position="81"/>
    </location>
</feature>
<dbReference type="OrthoDB" id="8114804at2"/>
<feature type="transmembrane region" description="Helical" evidence="1">
    <location>
        <begin position="34"/>
        <end position="51"/>
    </location>
</feature>
<feature type="transmembrane region" description="Helical" evidence="1">
    <location>
        <begin position="202"/>
        <end position="223"/>
    </location>
</feature>
<feature type="transmembrane region" description="Helical" evidence="1">
    <location>
        <begin position="261"/>
        <end position="280"/>
    </location>
</feature>
<accession>A0A562BVG6</accession>
<evidence type="ECO:0008006" key="4">
    <source>
        <dbReference type="Google" id="ProtNLM"/>
    </source>
</evidence>
<organism evidence="2 3">
    <name type="scientific">Cupriavidus gilardii J11</name>
    <dbReference type="NCBI Taxonomy" id="936133"/>
    <lineage>
        <taxon>Bacteria</taxon>
        <taxon>Pseudomonadati</taxon>
        <taxon>Pseudomonadota</taxon>
        <taxon>Betaproteobacteria</taxon>
        <taxon>Burkholderiales</taxon>
        <taxon>Burkholderiaceae</taxon>
        <taxon>Cupriavidus</taxon>
    </lineage>
</organism>
<dbReference type="SUPFAM" id="SSF103481">
    <property type="entry name" value="Multidrug resistance efflux transporter EmrE"/>
    <property type="match status" value="1"/>
</dbReference>
<keyword evidence="3" id="KW-1185">Reference proteome</keyword>
<protein>
    <recommendedName>
        <fullName evidence="4">EamA-like transporter family protein</fullName>
    </recommendedName>
</protein>
<evidence type="ECO:0000313" key="2">
    <source>
        <dbReference type="EMBL" id="TWG88683.1"/>
    </source>
</evidence>
<evidence type="ECO:0000256" key="1">
    <source>
        <dbReference type="SAM" id="Phobius"/>
    </source>
</evidence>
<feature type="transmembrane region" description="Helical" evidence="1">
    <location>
        <begin position="177"/>
        <end position="196"/>
    </location>
</feature>
<dbReference type="InterPro" id="IPR037185">
    <property type="entry name" value="EmrE-like"/>
</dbReference>
<proteinExistence type="predicted"/>
<feature type="transmembrane region" description="Helical" evidence="1">
    <location>
        <begin position="235"/>
        <end position="255"/>
    </location>
</feature>
<reference evidence="2 3" key="1">
    <citation type="submission" date="2019-07" db="EMBL/GenBank/DDBJ databases">
        <title>Genome sequencing of lignin-degrading bacterial isolates.</title>
        <authorList>
            <person name="Gladden J."/>
        </authorList>
    </citation>
    <scope>NUCLEOTIDE SEQUENCE [LARGE SCALE GENOMIC DNA]</scope>
    <source>
        <strain evidence="2 3">J11</strain>
    </source>
</reference>
<dbReference type="Proteomes" id="UP000318141">
    <property type="component" value="Unassembled WGS sequence"/>
</dbReference>
<feature type="transmembrane region" description="Helical" evidence="1">
    <location>
        <begin position="145"/>
        <end position="165"/>
    </location>
</feature>
<keyword evidence="1" id="KW-1133">Transmembrane helix</keyword>
<dbReference type="AlphaFoldDB" id="A0A562BVG6"/>
<dbReference type="EMBL" id="VLJN01000003">
    <property type="protein sequence ID" value="TWG88683.1"/>
    <property type="molecule type" value="Genomic_DNA"/>
</dbReference>